<comment type="caution">
    <text evidence="2">The sequence shown here is derived from an EMBL/GenBank/DDBJ whole genome shotgun (WGS) entry which is preliminary data.</text>
</comment>
<dbReference type="EMBL" id="SNZG01000016">
    <property type="protein sequence ID" value="TDR38494.1"/>
    <property type="molecule type" value="Genomic_DNA"/>
</dbReference>
<dbReference type="OrthoDB" id="292377at2"/>
<accession>A0A8B4Q8N5</accession>
<keyword evidence="1" id="KW-0175">Coiled coil</keyword>
<dbReference type="EMBL" id="UGNP01000001">
    <property type="protein sequence ID" value="STX08584.1"/>
    <property type="molecule type" value="Genomic_DNA"/>
</dbReference>
<evidence type="ECO:0000313" key="2">
    <source>
        <dbReference type="EMBL" id="STX08584.1"/>
    </source>
</evidence>
<evidence type="ECO:0000256" key="1">
    <source>
        <dbReference type="SAM" id="Coils"/>
    </source>
</evidence>
<feature type="coiled-coil region" evidence="1">
    <location>
        <begin position="54"/>
        <end position="81"/>
    </location>
</feature>
<reference evidence="3 5" key="2">
    <citation type="submission" date="2019-03" db="EMBL/GenBank/DDBJ databases">
        <title>Genomic Encyclopedia of Type Strains, Phase IV (KMG-IV): sequencing the most valuable type-strain genomes for metagenomic binning, comparative biology and taxonomic classification.</title>
        <authorList>
            <person name="Goeker M."/>
        </authorList>
    </citation>
    <scope>NUCLEOTIDE SEQUENCE [LARGE SCALE GENOMIC DNA]</scope>
    <source>
        <strain evidence="3 5">DSM 20580</strain>
    </source>
</reference>
<organism evidence="2 4">
    <name type="scientific">Kurthia zopfii</name>
    <dbReference type="NCBI Taxonomy" id="1650"/>
    <lineage>
        <taxon>Bacteria</taxon>
        <taxon>Bacillati</taxon>
        <taxon>Bacillota</taxon>
        <taxon>Bacilli</taxon>
        <taxon>Bacillales</taxon>
        <taxon>Caryophanaceae</taxon>
        <taxon>Kurthia</taxon>
    </lineage>
</organism>
<protein>
    <submittedName>
        <fullName evidence="2">Uncharacterized protein</fullName>
    </submittedName>
</protein>
<gene>
    <name evidence="3" type="ORF">DFR61_11651</name>
    <name evidence="2" type="ORF">NCTC10597_00248</name>
</gene>
<evidence type="ECO:0000313" key="5">
    <source>
        <dbReference type="Proteomes" id="UP000294641"/>
    </source>
</evidence>
<evidence type="ECO:0000313" key="3">
    <source>
        <dbReference type="EMBL" id="TDR38494.1"/>
    </source>
</evidence>
<proteinExistence type="predicted"/>
<evidence type="ECO:0000313" key="4">
    <source>
        <dbReference type="Proteomes" id="UP000254330"/>
    </source>
</evidence>
<reference evidence="2 4" key="1">
    <citation type="submission" date="2018-06" db="EMBL/GenBank/DDBJ databases">
        <authorList>
            <consortium name="Pathogen Informatics"/>
            <person name="Doyle S."/>
        </authorList>
    </citation>
    <scope>NUCLEOTIDE SEQUENCE [LARGE SCALE GENOMIC DNA]</scope>
    <source>
        <strain evidence="2 4">NCTC10597</strain>
    </source>
</reference>
<dbReference type="Proteomes" id="UP000254330">
    <property type="component" value="Unassembled WGS sequence"/>
</dbReference>
<keyword evidence="5" id="KW-1185">Reference proteome</keyword>
<dbReference type="Proteomes" id="UP000294641">
    <property type="component" value="Unassembled WGS sequence"/>
</dbReference>
<sequence>MRLASLLNNRFTEVEARKKLLTVKNVDHAYKKNAKYFETTKNPAMEELVDLLTGKKEKEDHSELQKTIENLQQQKRLEDDLTAAENPAVTPTEMMLNHDVSIHLLPETKLPDLPNVQLKDAKQMARERLTEKAIATYQFQMSMAKGGFKVLQPMIYRTA</sequence>
<name>A0A8B4Q8N5_9BACL</name>
<dbReference type="RefSeq" id="WP_109349591.1">
    <property type="nucleotide sequence ID" value="NZ_BJUE01000009.1"/>
</dbReference>
<dbReference type="AlphaFoldDB" id="A0A8B4Q8N5"/>